<dbReference type="CDD" id="cd01850">
    <property type="entry name" value="CDC_Septin"/>
    <property type="match status" value="1"/>
</dbReference>
<proteinExistence type="inferred from homology"/>
<name>A0A0A8LDA4_9SACH</name>
<feature type="compositionally biased region" description="Polar residues" evidence="6">
    <location>
        <begin position="1"/>
        <end position="16"/>
    </location>
</feature>
<dbReference type="GO" id="GO:0005525">
    <property type="term" value="F:GTP binding"/>
    <property type="evidence" value="ECO:0007669"/>
    <property type="project" value="UniProtKB-KW"/>
</dbReference>
<feature type="coiled-coil region" evidence="5">
    <location>
        <begin position="468"/>
        <end position="510"/>
    </location>
</feature>
<comment type="subcellular location">
    <subcellularLocation>
        <location evidence="1">Bud neck</location>
    </subcellularLocation>
</comment>
<dbReference type="InterPro" id="IPR027417">
    <property type="entry name" value="P-loop_NTPase"/>
</dbReference>
<keyword evidence="2 4" id="KW-0547">Nucleotide-binding</keyword>
<dbReference type="PROSITE" id="PS51719">
    <property type="entry name" value="G_SEPTIN"/>
    <property type="match status" value="1"/>
</dbReference>
<dbReference type="GO" id="GO:0005935">
    <property type="term" value="C:cellular bud neck"/>
    <property type="evidence" value="ECO:0007669"/>
    <property type="project" value="UniProtKB-SubCell"/>
</dbReference>
<evidence type="ECO:0000256" key="5">
    <source>
        <dbReference type="SAM" id="Coils"/>
    </source>
</evidence>
<evidence type="ECO:0000256" key="1">
    <source>
        <dbReference type="ARBA" id="ARBA00004266"/>
    </source>
</evidence>
<feature type="compositionally biased region" description="Polar residues" evidence="6">
    <location>
        <begin position="400"/>
        <end position="417"/>
    </location>
</feature>
<sequence>MSASPRSQTFSQNTHGGSMFRRKKEKRGITFSLMLVGASGTGKTTFANNLLESTIFPHRYQQDVPASTNNDNVKIVQPTKVVTFNSTNGIPSYMSPFDPASPFLEPGITVTSTALEITTNPGEHDFDTPTPEKINFLLTDTLGLGENLNNGICFDEIVSYLEQQFDLVLAEETRIKRNPRFQDTRVHVALYFIEPTGHGLRELDVEIMKRLSRYTNVLPIIARADSFTADELTRFKKKVIEDIDRFNVPIYKFEVDENEDDLETIEENKALAKLQPFAIICADQRDSVTGKYYREYPWGKVDIDNDNISDLKLLKRVLFGSHLQEFKDTTQNLLYENYRAEKLASVPEWDVENNDVTETSISSEKNEAIPSTLVNGLTRNSTAPSLSNFASLINTGKFKSQQSLAIPPQSDTPSTPRLNGVDEADESLTAQSINSPRSVSSNVQASPERTKLRNISENIPYMLQHDRIVARKQKLEELEAQSAKELQKRIQELERKAVELKMREKLLRQTSHDQSQESIQTNSTKEKLANGAVQIKKEETYNDLASIISKRD</sequence>
<evidence type="ECO:0000313" key="9">
    <source>
        <dbReference type="Proteomes" id="UP000031516"/>
    </source>
</evidence>
<dbReference type="AlphaFoldDB" id="A0A0A8LDA4"/>
<dbReference type="InterPro" id="IPR016491">
    <property type="entry name" value="Septin"/>
</dbReference>
<comment type="similarity">
    <text evidence="4">Belongs to the TRAFAC class TrmE-Era-EngA-EngB-Septin-like GTPase superfamily. Septin GTPase family.</text>
</comment>
<evidence type="ECO:0000313" key="8">
    <source>
        <dbReference type="EMBL" id="CDO96318.1"/>
    </source>
</evidence>
<feature type="region of interest" description="Disordered" evidence="6">
    <location>
        <begin position="1"/>
        <end position="23"/>
    </location>
</feature>
<dbReference type="Proteomes" id="UP000031516">
    <property type="component" value="Unassembled WGS sequence"/>
</dbReference>
<dbReference type="InterPro" id="IPR030379">
    <property type="entry name" value="G_SEPTIN_dom"/>
</dbReference>
<dbReference type="EMBL" id="CCBQ010000047">
    <property type="protein sequence ID" value="CDO96318.1"/>
    <property type="molecule type" value="Genomic_DNA"/>
</dbReference>
<evidence type="ECO:0000256" key="3">
    <source>
        <dbReference type="ARBA" id="ARBA00023134"/>
    </source>
</evidence>
<evidence type="ECO:0000256" key="2">
    <source>
        <dbReference type="ARBA" id="ARBA00022741"/>
    </source>
</evidence>
<protein>
    <submittedName>
        <fullName evidence="8">WGS project CCBQ000000000 data, contig 00058</fullName>
    </submittedName>
</protein>
<reference evidence="8 9" key="1">
    <citation type="submission" date="2014-03" db="EMBL/GenBank/DDBJ databases">
        <title>The genome of Kluyveromyces dobzhanskii.</title>
        <authorList>
            <person name="Nystedt B."/>
            <person name="Astrom S."/>
        </authorList>
    </citation>
    <scope>NUCLEOTIDE SEQUENCE [LARGE SCALE GENOMIC DNA]</scope>
    <source>
        <strain evidence="8 9">CBS 2104</strain>
    </source>
</reference>
<dbReference type="PANTHER" id="PTHR18884">
    <property type="entry name" value="SEPTIN"/>
    <property type="match status" value="1"/>
</dbReference>
<dbReference type="SUPFAM" id="SSF52540">
    <property type="entry name" value="P-loop containing nucleoside triphosphate hydrolases"/>
    <property type="match status" value="1"/>
</dbReference>
<organism evidence="8 9">
    <name type="scientific">Kluyveromyces dobzhanskii CBS 2104</name>
    <dbReference type="NCBI Taxonomy" id="1427455"/>
    <lineage>
        <taxon>Eukaryota</taxon>
        <taxon>Fungi</taxon>
        <taxon>Dikarya</taxon>
        <taxon>Ascomycota</taxon>
        <taxon>Saccharomycotina</taxon>
        <taxon>Saccharomycetes</taxon>
        <taxon>Saccharomycetales</taxon>
        <taxon>Saccharomycetaceae</taxon>
        <taxon>Kluyveromyces</taxon>
    </lineage>
</organism>
<feature type="compositionally biased region" description="Polar residues" evidence="6">
    <location>
        <begin position="428"/>
        <end position="451"/>
    </location>
</feature>
<evidence type="ECO:0000256" key="4">
    <source>
        <dbReference type="RuleBase" id="RU004560"/>
    </source>
</evidence>
<keyword evidence="3 4" id="KW-0342">GTP-binding</keyword>
<keyword evidence="5" id="KW-0175">Coiled coil</keyword>
<dbReference type="OrthoDB" id="416553at2759"/>
<gene>
    <name evidence="8" type="ORF">KLDO_g4525</name>
</gene>
<accession>A0A0A8LDA4</accession>
<dbReference type="PIRSF" id="PIRSF006698">
    <property type="entry name" value="Septin"/>
    <property type="match status" value="1"/>
</dbReference>
<dbReference type="Gene3D" id="3.40.50.300">
    <property type="entry name" value="P-loop containing nucleotide triphosphate hydrolases"/>
    <property type="match status" value="1"/>
</dbReference>
<evidence type="ECO:0000259" key="7">
    <source>
        <dbReference type="PROSITE" id="PS51719"/>
    </source>
</evidence>
<feature type="domain" description="Septin-type G" evidence="7">
    <location>
        <begin position="27"/>
        <end position="345"/>
    </location>
</feature>
<feature type="region of interest" description="Disordered" evidence="6">
    <location>
        <begin position="400"/>
        <end position="451"/>
    </location>
</feature>
<comment type="caution">
    <text evidence="8">The sequence shown here is derived from an EMBL/GenBank/DDBJ whole genome shotgun (WGS) entry which is preliminary data.</text>
</comment>
<dbReference type="Pfam" id="PF00735">
    <property type="entry name" value="Septin"/>
    <property type="match status" value="2"/>
</dbReference>
<dbReference type="GO" id="GO:0031105">
    <property type="term" value="C:septin complex"/>
    <property type="evidence" value="ECO:0007669"/>
    <property type="project" value="UniProtKB-ARBA"/>
</dbReference>
<evidence type="ECO:0000256" key="6">
    <source>
        <dbReference type="SAM" id="MobiDB-lite"/>
    </source>
</evidence>
<keyword evidence="9" id="KW-1185">Reference proteome</keyword>